<dbReference type="EMBL" id="JAWJWE010000007">
    <property type="protein sequence ID" value="KAK6632773.1"/>
    <property type="molecule type" value="Genomic_DNA"/>
</dbReference>
<organism evidence="2 3">
    <name type="scientific">Polyplax serrata</name>
    <name type="common">Common mouse louse</name>
    <dbReference type="NCBI Taxonomy" id="468196"/>
    <lineage>
        <taxon>Eukaryota</taxon>
        <taxon>Metazoa</taxon>
        <taxon>Ecdysozoa</taxon>
        <taxon>Arthropoda</taxon>
        <taxon>Hexapoda</taxon>
        <taxon>Insecta</taxon>
        <taxon>Pterygota</taxon>
        <taxon>Neoptera</taxon>
        <taxon>Paraneoptera</taxon>
        <taxon>Psocodea</taxon>
        <taxon>Troctomorpha</taxon>
        <taxon>Phthiraptera</taxon>
        <taxon>Anoplura</taxon>
        <taxon>Polyplacidae</taxon>
        <taxon>Polyplax</taxon>
    </lineage>
</organism>
<evidence type="ECO:0000313" key="3">
    <source>
        <dbReference type="Proteomes" id="UP001372834"/>
    </source>
</evidence>
<evidence type="ECO:0000256" key="1">
    <source>
        <dbReference type="SAM" id="MobiDB-lite"/>
    </source>
</evidence>
<proteinExistence type="predicted"/>
<accession>A0AAN8S9N6</accession>
<dbReference type="Proteomes" id="UP001372834">
    <property type="component" value="Unassembled WGS sequence"/>
</dbReference>
<name>A0AAN8S9N6_POLSC</name>
<sequence>MDQVKACDGKEQVEQVDKRQKKTRRERISEVPTVDVPGTRYPVSGGANPCATHSTGYGPERILSLCKKVQENVQEENGSSRFSSLRRTSKAFDRFAIAALPCVFFCVNEDLEVPNRLPSTFIFAVVMW</sequence>
<gene>
    <name evidence="2" type="ORF">RUM43_013544</name>
</gene>
<reference evidence="2 3" key="1">
    <citation type="submission" date="2023-10" db="EMBL/GenBank/DDBJ databases">
        <title>Genomes of two closely related lineages of the louse Polyplax serrata with different host specificities.</title>
        <authorList>
            <person name="Martinu J."/>
            <person name="Tarabai H."/>
            <person name="Stefka J."/>
            <person name="Hypsa V."/>
        </authorList>
    </citation>
    <scope>NUCLEOTIDE SEQUENCE [LARGE SCALE GENOMIC DNA]</scope>
    <source>
        <strain evidence="2">HR10_N</strain>
    </source>
</reference>
<feature type="region of interest" description="Disordered" evidence="1">
    <location>
        <begin position="1"/>
        <end position="52"/>
    </location>
</feature>
<comment type="caution">
    <text evidence="2">The sequence shown here is derived from an EMBL/GenBank/DDBJ whole genome shotgun (WGS) entry which is preliminary data.</text>
</comment>
<feature type="compositionally biased region" description="Basic and acidic residues" evidence="1">
    <location>
        <begin position="1"/>
        <end position="18"/>
    </location>
</feature>
<evidence type="ECO:0000313" key="2">
    <source>
        <dbReference type="EMBL" id="KAK6632773.1"/>
    </source>
</evidence>
<protein>
    <submittedName>
        <fullName evidence="2">Uncharacterized protein</fullName>
    </submittedName>
</protein>
<dbReference type="AlphaFoldDB" id="A0AAN8S9N6"/>